<feature type="non-terminal residue" evidence="1">
    <location>
        <position position="1"/>
    </location>
</feature>
<accession>K0RS38</accession>
<dbReference type="EMBL" id="AGNL01030954">
    <property type="protein sequence ID" value="EJK56628.1"/>
    <property type="molecule type" value="Genomic_DNA"/>
</dbReference>
<dbReference type="Proteomes" id="UP000266841">
    <property type="component" value="Unassembled WGS sequence"/>
</dbReference>
<name>K0RS38_THAOC</name>
<protein>
    <submittedName>
        <fullName evidence="1">Uncharacterized protein</fullName>
    </submittedName>
</protein>
<gene>
    <name evidence="1" type="ORF">THAOC_23449</name>
</gene>
<organism evidence="1 2">
    <name type="scientific">Thalassiosira oceanica</name>
    <name type="common">Marine diatom</name>
    <dbReference type="NCBI Taxonomy" id="159749"/>
    <lineage>
        <taxon>Eukaryota</taxon>
        <taxon>Sar</taxon>
        <taxon>Stramenopiles</taxon>
        <taxon>Ochrophyta</taxon>
        <taxon>Bacillariophyta</taxon>
        <taxon>Coscinodiscophyceae</taxon>
        <taxon>Thalassiosirophycidae</taxon>
        <taxon>Thalassiosirales</taxon>
        <taxon>Thalassiosiraceae</taxon>
        <taxon>Thalassiosira</taxon>
    </lineage>
</organism>
<evidence type="ECO:0000313" key="1">
    <source>
        <dbReference type="EMBL" id="EJK56628.1"/>
    </source>
</evidence>
<reference evidence="1 2" key="1">
    <citation type="journal article" date="2012" name="Genome Biol.">
        <title>Genome and low-iron response of an oceanic diatom adapted to chronic iron limitation.</title>
        <authorList>
            <person name="Lommer M."/>
            <person name="Specht M."/>
            <person name="Roy A.S."/>
            <person name="Kraemer L."/>
            <person name="Andreson R."/>
            <person name="Gutowska M.A."/>
            <person name="Wolf J."/>
            <person name="Bergner S.V."/>
            <person name="Schilhabel M.B."/>
            <person name="Klostermeier U.C."/>
            <person name="Beiko R.G."/>
            <person name="Rosenstiel P."/>
            <person name="Hippler M."/>
            <person name="Laroche J."/>
        </authorList>
    </citation>
    <scope>NUCLEOTIDE SEQUENCE [LARGE SCALE GENOMIC DNA]</scope>
    <source>
        <strain evidence="1 2">CCMP1005</strain>
    </source>
</reference>
<evidence type="ECO:0000313" key="2">
    <source>
        <dbReference type="Proteomes" id="UP000266841"/>
    </source>
</evidence>
<dbReference type="AlphaFoldDB" id="K0RS38"/>
<comment type="caution">
    <text evidence="1">The sequence shown here is derived from an EMBL/GenBank/DDBJ whole genome shotgun (WGS) entry which is preliminary data.</text>
</comment>
<sequence>AVGKHHEHQPPPQLPSQYPNGGFLFLVVPPYVQKRHFHGQNVSDIKKIYGRNPSSSTQEADGPIPQIPAVWADVIGSFVRRRVGEIRCPKIVGLLGSSAAHIIR</sequence>
<proteinExistence type="predicted"/>
<keyword evidence="2" id="KW-1185">Reference proteome</keyword>